<evidence type="ECO:0000259" key="18">
    <source>
        <dbReference type="Pfam" id="PF04561"/>
    </source>
</evidence>
<evidence type="ECO:0000256" key="13">
    <source>
        <dbReference type="ARBA" id="ARBA00047768"/>
    </source>
</evidence>
<dbReference type="Pfam" id="PF04563">
    <property type="entry name" value="RNA_pol_Rpb2_1"/>
    <property type="match status" value="1"/>
</dbReference>
<dbReference type="GO" id="GO:0000428">
    <property type="term" value="C:DNA-directed RNA polymerase complex"/>
    <property type="evidence" value="ECO:0007669"/>
    <property type="project" value="UniProtKB-KW"/>
</dbReference>
<evidence type="ECO:0000256" key="12">
    <source>
        <dbReference type="ARBA" id="ARBA00023242"/>
    </source>
</evidence>
<evidence type="ECO:0000256" key="3">
    <source>
        <dbReference type="ARBA" id="ARBA00011251"/>
    </source>
</evidence>
<dbReference type="InterPro" id="IPR009674">
    <property type="entry name" value="Rpa2_dom_4"/>
</dbReference>
<dbReference type="FunFam" id="3.90.1110.10:FF:000007">
    <property type="entry name" value="DNA-directed RNA polymerase subunit beta"/>
    <property type="match status" value="1"/>
</dbReference>
<gene>
    <name evidence="22" type="ORF">GHT06_018789</name>
</gene>
<dbReference type="InterPro" id="IPR007120">
    <property type="entry name" value="DNA-dir_RNAP_su2_dom"/>
</dbReference>
<dbReference type="GO" id="GO:0003899">
    <property type="term" value="F:DNA-directed RNA polymerase activity"/>
    <property type="evidence" value="ECO:0007669"/>
    <property type="project" value="UniProtKB-EC"/>
</dbReference>
<comment type="subunit">
    <text evidence="3">Component of the RNA polymerase I (Pol I) complex consisting of at least 13 subunits.</text>
</comment>
<dbReference type="InterPro" id="IPR015712">
    <property type="entry name" value="DNA-dir_RNA_pol_su2"/>
</dbReference>
<dbReference type="EC" id="2.7.7.6" evidence="4"/>
<dbReference type="Gene3D" id="3.90.1100.10">
    <property type="match status" value="2"/>
</dbReference>
<feature type="domain" description="DNA-directed RNA polymerase subunit 2 hybrid-binding" evidence="16">
    <location>
        <begin position="677"/>
        <end position="1025"/>
    </location>
</feature>
<evidence type="ECO:0000256" key="10">
    <source>
        <dbReference type="ARBA" id="ARBA00022833"/>
    </source>
</evidence>
<dbReference type="InterPro" id="IPR037034">
    <property type="entry name" value="RNA_pol_Rpb2_2_sf"/>
</dbReference>
<name>A0AAD5PUX4_9CRUS</name>
<evidence type="ECO:0000259" key="16">
    <source>
        <dbReference type="Pfam" id="PF00562"/>
    </source>
</evidence>
<dbReference type="Gene3D" id="2.40.270.10">
    <property type="entry name" value="DNA-directed RNA polymerase, subunit 2, domain 6"/>
    <property type="match status" value="1"/>
</dbReference>
<keyword evidence="8" id="KW-0479">Metal-binding</keyword>
<keyword evidence="15" id="KW-0472">Membrane</keyword>
<feature type="domain" description="RNA polymerase Rpb2" evidence="20">
    <location>
        <begin position="464"/>
        <end position="528"/>
    </location>
</feature>
<keyword evidence="10" id="KW-0862">Zinc</keyword>
<dbReference type="GO" id="GO:0003677">
    <property type="term" value="F:DNA binding"/>
    <property type="evidence" value="ECO:0007669"/>
    <property type="project" value="InterPro"/>
</dbReference>
<comment type="catalytic activity">
    <reaction evidence="13">
        <text>RNA(n) + a ribonucleoside 5'-triphosphate = RNA(n+1) + diphosphate</text>
        <dbReference type="Rhea" id="RHEA:21248"/>
        <dbReference type="Rhea" id="RHEA-COMP:14527"/>
        <dbReference type="Rhea" id="RHEA-COMP:17342"/>
        <dbReference type="ChEBI" id="CHEBI:33019"/>
        <dbReference type="ChEBI" id="CHEBI:61557"/>
        <dbReference type="ChEBI" id="CHEBI:140395"/>
        <dbReference type="EC" id="2.7.7.6"/>
    </reaction>
    <physiologicalReaction direction="left-to-right" evidence="13">
        <dbReference type="Rhea" id="RHEA:21249"/>
    </physiologicalReaction>
</comment>
<evidence type="ECO:0000256" key="6">
    <source>
        <dbReference type="ARBA" id="ARBA00022679"/>
    </source>
</evidence>
<dbReference type="InterPro" id="IPR014724">
    <property type="entry name" value="RNA_pol_RPB2_OB-fold"/>
</dbReference>
<evidence type="ECO:0000256" key="1">
    <source>
        <dbReference type="ARBA" id="ARBA00004604"/>
    </source>
</evidence>
<dbReference type="InterPro" id="IPR007644">
    <property type="entry name" value="RNA_pol_bsu_protrusion"/>
</dbReference>
<dbReference type="FunFam" id="3.90.1100.10:FF:000008">
    <property type="entry name" value="DNA-directed RNA polymerase subunit beta"/>
    <property type="match status" value="1"/>
</dbReference>
<dbReference type="PANTHER" id="PTHR20856">
    <property type="entry name" value="DNA-DIRECTED RNA POLYMERASE I SUBUNIT 2"/>
    <property type="match status" value="1"/>
</dbReference>
<proteinExistence type="inferred from homology"/>
<feature type="domain" description="RNA polymerase Rpb2" evidence="17">
    <location>
        <begin position="1027"/>
        <end position="1120"/>
    </location>
</feature>
<dbReference type="EMBL" id="WJBH02000007">
    <property type="protein sequence ID" value="KAI9556215.1"/>
    <property type="molecule type" value="Genomic_DNA"/>
</dbReference>
<dbReference type="Proteomes" id="UP000820818">
    <property type="component" value="Linkage Group LG7"/>
</dbReference>
<dbReference type="InterPro" id="IPR007641">
    <property type="entry name" value="RNA_pol_Rpb2_7"/>
</dbReference>
<dbReference type="Pfam" id="PF04561">
    <property type="entry name" value="RNA_pol_Rpb2_2"/>
    <property type="match status" value="1"/>
</dbReference>
<dbReference type="GO" id="GO:0005730">
    <property type="term" value="C:nucleolus"/>
    <property type="evidence" value="ECO:0007669"/>
    <property type="project" value="UniProtKB-SubCell"/>
</dbReference>
<keyword evidence="7" id="KW-0548">Nucleotidyltransferase</keyword>
<dbReference type="Gene3D" id="3.90.1800.10">
    <property type="entry name" value="RNA polymerase alpha subunit dimerisation domain"/>
    <property type="match status" value="1"/>
</dbReference>
<evidence type="ECO:0000313" key="22">
    <source>
        <dbReference type="EMBL" id="KAI9556215.1"/>
    </source>
</evidence>
<evidence type="ECO:0000256" key="9">
    <source>
        <dbReference type="ARBA" id="ARBA00022771"/>
    </source>
</evidence>
<sequence length="1190" mass="135339">MPEEKMDFSHTWKSVEPCLKYTENPSFGVPPEKPNLFLRTLGEPLVESFNFLFHGGLKKAANDMLPVEFELKNGQRIKLKINGITIQKPEVSESLTPAPKISAVYPKECRLRHTTYKGKLMVKVGWSINNKAQIPFERCLGEIPVMVGSEICNLGGLSPKEIVEKGEHEQEWGGYFIIKGHERLLRMLSATRKNYPIAVQRDIWKGRGKLFTDKGVFLRSVKEDFTSTNNVLHYLSNGTMKLMFSFRRAIYVFPIVLILKALIDCPDSYIYEQLTQGIGQDLYYKDRISFMLRQLQQEGLYSRTQVRDYIGRNFRLKMLELPSWYTDEEVCQVLLNNSVAIHLSNDVDKFHLLVFMTRKLFAFAQGKCAQEGMDPVMMQEVTLAGHVYLQLLKDRLSGWLNLVKFIILKRQRTVKSFTFSQSEMGSVLGRCGKMDSSFENVFATGNLPSNTDLGLQQTSGLSIIAENINRMRYMSHFRAIHRGASFMTSRSSEVRQLKPDAWGFLCPVHTPDGSPCGLLNHLTSTCHVVNKAPDTSKLPELFAELGMTPVTETKIDNDFLTYFVVMLEGRIVGRVSDKCASRFVDKLRMLKVRGEKVPNTLEIAFVPRTRNGQYPGIFIFAAPARMMRPVYNIAAGAVELVGTFEQVYLNICITDEEHHEGITTHRELSETSFLSNLASLIPLPDFNQSPRNMYQCQMGKQTMGTPVHNWRLQSNSKLYRLQTPTTPFLRPGHWDRINMDDFAMGTNAIVAVISYTGYDMEDAMVINRGSLQRGFAHGQVYKPEIIDLKDDRSAAKVRYFQRSPSEPGLQQFLDADGLPYPGTYLQENDPYYCFFELETGKYIVKRYKGHEPMYVDNVFLIGSDSQPGMNKATICFRIPRAGQKGICSQQWLTEDLPFTESGLVPDIVFNPHGFPSRMTIAMMIECMAGKSAAVHGIVHDATPFRFSEENTAIDYHGKLLEEAGYNYYGTEKLYSGVDGREMEADIFFGVVHYQRLRHMVSDKFQVRSVGPVDHVTSQPVKGRKRGGGVRFGEMERDGLVSHGALYLLYDRLFNCSDQSTMDVCRVCGIFLPPLTLSSTRRGNYQARNVLLKCNICPDGGKIEEIMVPAVYKYMIAEMGSSKTILSGECDHIFSLYLFINLVLSYFHCYLNKVFYFDTHLSRKWRNATWIHPLIFYGLPFISNTAVSSSL</sequence>
<dbReference type="Gene3D" id="3.90.1110.10">
    <property type="entry name" value="RNA polymerase Rpb2, domain 2"/>
    <property type="match status" value="1"/>
</dbReference>
<comment type="similarity">
    <text evidence="2 14">Belongs to the RNA polymerase beta chain family.</text>
</comment>
<dbReference type="SUPFAM" id="SSF64484">
    <property type="entry name" value="beta and beta-prime subunits of DNA dependent RNA-polymerase"/>
    <property type="match status" value="1"/>
</dbReference>
<dbReference type="InterPro" id="IPR007642">
    <property type="entry name" value="RNA_pol_Rpb2_2"/>
</dbReference>
<dbReference type="Gene3D" id="2.40.50.150">
    <property type="match status" value="1"/>
</dbReference>
<evidence type="ECO:0000256" key="14">
    <source>
        <dbReference type="RuleBase" id="RU000434"/>
    </source>
</evidence>
<comment type="subcellular location">
    <subcellularLocation>
        <location evidence="1">Nucleus</location>
        <location evidence="1">Nucleolus</location>
    </subcellularLocation>
</comment>
<evidence type="ECO:0000256" key="4">
    <source>
        <dbReference type="ARBA" id="ARBA00012418"/>
    </source>
</evidence>
<dbReference type="GO" id="GO:0006351">
    <property type="term" value="P:DNA-templated transcription"/>
    <property type="evidence" value="ECO:0007669"/>
    <property type="project" value="InterPro"/>
</dbReference>
<evidence type="ECO:0000259" key="20">
    <source>
        <dbReference type="Pfam" id="PF04565"/>
    </source>
</evidence>
<dbReference type="Pfam" id="PF04565">
    <property type="entry name" value="RNA_pol_Rpb2_3"/>
    <property type="match status" value="1"/>
</dbReference>
<feature type="domain" description="RNA polymerase Rpb2" evidence="18">
    <location>
        <begin position="200"/>
        <end position="381"/>
    </location>
</feature>
<dbReference type="GO" id="GO:0008270">
    <property type="term" value="F:zinc ion binding"/>
    <property type="evidence" value="ECO:0007669"/>
    <property type="project" value="UniProtKB-KW"/>
</dbReference>
<evidence type="ECO:0000256" key="7">
    <source>
        <dbReference type="ARBA" id="ARBA00022695"/>
    </source>
</evidence>
<dbReference type="FunFam" id="3.90.1100.10:FF:000016">
    <property type="entry name" value="DNA-directed RNA polymerase subunit beta"/>
    <property type="match status" value="1"/>
</dbReference>
<feature type="domain" description="DNA-directed RNA polymerase I subunit RPA2" evidence="21">
    <location>
        <begin position="572"/>
        <end position="628"/>
    </location>
</feature>
<dbReference type="Pfam" id="PF00562">
    <property type="entry name" value="RNA_pol_Rpb2_6"/>
    <property type="match status" value="1"/>
</dbReference>
<dbReference type="GO" id="GO:0032549">
    <property type="term" value="F:ribonucleoside binding"/>
    <property type="evidence" value="ECO:0007669"/>
    <property type="project" value="InterPro"/>
</dbReference>
<dbReference type="InterPro" id="IPR007645">
    <property type="entry name" value="RNA_pol_Rpb2_3"/>
</dbReference>
<evidence type="ECO:0000256" key="5">
    <source>
        <dbReference type="ARBA" id="ARBA00022478"/>
    </source>
</evidence>
<evidence type="ECO:0000256" key="11">
    <source>
        <dbReference type="ARBA" id="ARBA00023163"/>
    </source>
</evidence>
<dbReference type="FunFam" id="2.40.270.10:FF:000011">
    <property type="entry name" value="DNA-directed RNA polymerase subunit beta"/>
    <property type="match status" value="1"/>
</dbReference>
<feature type="domain" description="RNA polymerase beta subunit protrusion" evidence="19">
    <location>
        <begin position="41"/>
        <end position="410"/>
    </location>
</feature>
<keyword evidence="6" id="KW-0808">Transferase</keyword>
<keyword evidence="12" id="KW-0539">Nucleus</keyword>
<feature type="transmembrane region" description="Helical" evidence="15">
    <location>
        <begin position="1133"/>
        <end position="1155"/>
    </location>
</feature>
<dbReference type="AlphaFoldDB" id="A0AAD5PUX4"/>
<evidence type="ECO:0000313" key="23">
    <source>
        <dbReference type="Proteomes" id="UP000820818"/>
    </source>
</evidence>
<evidence type="ECO:0000259" key="17">
    <source>
        <dbReference type="Pfam" id="PF04560"/>
    </source>
</evidence>
<organism evidence="22 23">
    <name type="scientific">Daphnia sinensis</name>
    <dbReference type="NCBI Taxonomy" id="1820382"/>
    <lineage>
        <taxon>Eukaryota</taxon>
        <taxon>Metazoa</taxon>
        <taxon>Ecdysozoa</taxon>
        <taxon>Arthropoda</taxon>
        <taxon>Crustacea</taxon>
        <taxon>Branchiopoda</taxon>
        <taxon>Diplostraca</taxon>
        <taxon>Cladocera</taxon>
        <taxon>Anomopoda</taxon>
        <taxon>Daphniidae</taxon>
        <taxon>Daphnia</taxon>
        <taxon>Daphnia similis group</taxon>
    </lineage>
</organism>
<evidence type="ECO:0000256" key="15">
    <source>
        <dbReference type="SAM" id="Phobius"/>
    </source>
</evidence>
<dbReference type="CDD" id="cd00653">
    <property type="entry name" value="RNA_pol_B_RPB2"/>
    <property type="match status" value="1"/>
</dbReference>
<dbReference type="Pfam" id="PF04560">
    <property type="entry name" value="RNA_pol_Rpb2_7"/>
    <property type="match status" value="1"/>
</dbReference>
<dbReference type="Pfam" id="PF06883">
    <property type="entry name" value="RNA_pol_Rpa2_4"/>
    <property type="match status" value="1"/>
</dbReference>
<keyword evidence="23" id="KW-1185">Reference proteome</keyword>
<keyword evidence="15" id="KW-0812">Transmembrane</keyword>
<accession>A0AAD5PUX4</accession>
<keyword evidence="5" id="KW-0240">DNA-directed RNA polymerase</keyword>
<reference evidence="22 23" key="1">
    <citation type="submission" date="2022-05" db="EMBL/GenBank/DDBJ databases">
        <title>A multi-omics perspective on studying reproductive biology in Daphnia sinensis.</title>
        <authorList>
            <person name="Jia J."/>
        </authorList>
    </citation>
    <scope>NUCLEOTIDE SEQUENCE [LARGE SCALE GENOMIC DNA]</scope>
    <source>
        <strain evidence="22 23">WSL</strain>
    </source>
</reference>
<evidence type="ECO:0000256" key="2">
    <source>
        <dbReference type="ARBA" id="ARBA00006835"/>
    </source>
</evidence>
<evidence type="ECO:0000256" key="8">
    <source>
        <dbReference type="ARBA" id="ARBA00022723"/>
    </source>
</evidence>
<keyword evidence="9" id="KW-0863">Zinc-finger</keyword>
<protein>
    <recommendedName>
        <fullName evidence="4">DNA-directed RNA polymerase</fullName>
        <ecNumber evidence="4">2.7.7.6</ecNumber>
    </recommendedName>
</protein>
<keyword evidence="15" id="KW-1133">Transmembrane helix</keyword>
<evidence type="ECO:0000259" key="19">
    <source>
        <dbReference type="Pfam" id="PF04563"/>
    </source>
</evidence>
<dbReference type="InterPro" id="IPR037033">
    <property type="entry name" value="DNA-dir_RNAP_su2_hyb_sf"/>
</dbReference>
<keyword evidence="11" id="KW-0804">Transcription</keyword>
<evidence type="ECO:0000259" key="21">
    <source>
        <dbReference type="Pfam" id="PF06883"/>
    </source>
</evidence>
<comment type="caution">
    <text evidence="22">The sequence shown here is derived from an EMBL/GenBank/DDBJ whole genome shotgun (WGS) entry which is preliminary data.</text>
</comment>